<dbReference type="eggNOG" id="COG3386">
    <property type="taxonomic scope" value="Bacteria"/>
</dbReference>
<evidence type="ECO:0000313" key="2">
    <source>
        <dbReference type="Proteomes" id="UP000004816"/>
    </source>
</evidence>
<sequence>MPTLIVLNPGALEIQSVDTVTGAVTTLVAPADEVPDGVVVDKARGVLYWTNMGTPDGGSAATALTRGSGTFNRRNGSLERANLDGSERATVLPSGSFVTGKQLVADFGAGKLYFCDREGLRVLRANLDGTGLEVLVQNGDHTVPEEQGDVLRHCVGIAVDPAGGHLYWTQKGPSKGGLGRIFRAPLVVPADPASRDDAEILWENLPEPIDLCLDLGAGEISWTDRGSAPEGNTLNRAPIPAVGEKGAAPTILASGFREAIGVDRDEASGNFYVTDLGGNIREVNAASGLDRLVATLPGGLTGVAVLG</sequence>
<dbReference type="SUPFAM" id="SSF63825">
    <property type="entry name" value="YWTD domain"/>
    <property type="match status" value="1"/>
</dbReference>
<keyword evidence="2" id="KW-1185">Reference proteome</keyword>
<organism evidence="1 2">
    <name type="scientific">Segniliparus rugosus (strain ATCC BAA-974 / DSM 45345 / CCUG 50838 / CIP 108380 / JCM 13579 / CDC 945)</name>
    <dbReference type="NCBI Taxonomy" id="679197"/>
    <lineage>
        <taxon>Bacteria</taxon>
        <taxon>Bacillati</taxon>
        <taxon>Actinomycetota</taxon>
        <taxon>Actinomycetes</taxon>
        <taxon>Mycobacteriales</taxon>
        <taxon>Segniliparaceae</taxon>
        <taxon>Segniliparus</taxon>
    </lineage>
</organism>
<dbReference type="GO" id="GO:0005886">
    <property type="term" value="C:plasma membrane"/>
    <property type="evidence" value="ECO:0007669"/>
    <property type="project" value="TreeGrafter"/>
</dbReference>
<dbReference type="InterPro" id="IPR011042">
    <property type="entry name" value="6-blade_b-propeller_TolB-like"/>
</dbReference>
<dbReference type="SMART" id="SM00135">
    <property type="entry name" value="LY"/>
    <property type="match status" value="4"/>
</dbReference>
<dbReference type="GO" id="GO:0060070">
    <property type="term" value="P:canonical Wnt signaling pathway"/>
    <property type="evidence" value="ECO:0007669"/>
    <property type="project" value="TreeGrafter"/>
</dbReference>
<evidence type="ECO:0000313" key="1">
    <source>
        <dbReference type="EMBL" id="EFV14264.1"/>
    </source>
</evidence>
<dbReference type="InterPro" id="IPR050778">
    <property type="entry name" value="Cueball_EGF_LRP_Nidogen"/>
</dbReference>
<comment type="caution">
    <text evidence="1">The sequence shown here is derived from an EMBL/GenBank/DDBJ whole genome shotgun (WGS) entry which is preliminary data.</text>
</comment>
<dbReference type="GO" id="GO:0017147">
    <property type="term" value="F:Wnt-protein binding"/>
    <property type="evidence" value="ECO:0007669"/>
    <property type="project" value="TreeGrafter"/>
</dbReference>
<dbReference type="GO" id="GO:0042813">
    <property type="term" value="F:Wnt receptor activity"/>
    <property type="evidence" value="ECO:0007669"/>
    <property type="project" value="TreeGrafter"/>
</dbReference>
<name>E5XN06_SEGRC</name>
<dbReference type="HOGENOM" id="CLU_072072_0_0_11"/>
<dbReference type="PANTHER" id="PTHR46513:SF13">
    <property type="entry name" value="EGF-LIKE DOMAIN-CONTAINING PROTEIN"/>
    <property type="match status" value="1"/>
</dbReference>
<dbReference type="RefSeq" id="WP_007468203.1">
    <property type="nucleotide sequence ID" value="NZ_KI391954.1"/>
</dbReference>
<protein>
    <submittedName>
        <fullName evidence="1">Uncharacterized protein</fullName>
    </submittedName>
</protein>
<dbReference type="AlphaFoldDB" id="E5XN06"/>
<dbReference type="Proteomes" id="UP000004816">
    <property type="component" value="Unassembled WGS sequence"/>
</dbReference>
<dbReference type="STRING" id="679197.HMPREF9336_00876"/>
<dbReference type="InterPro" id="IPR000033">
    <property type="entry name" value="LDLR_classB_rpt"/>
</dbReference>
<proteinExistence type="predicted"/>
<gene>
    <name evidence="1" type="ORF">HMPREF9336_00876</name>
</gene>
<dbReference type="Gene3D" id="2.120.10.30">
    <property type="entry name" value="TolB, C-terminal domain"/>
    <property type="match status" value="2"/>
</dbReference>
<dbReference type="OrthoDB" id="111868at2"/>
<accession>E5XN06</accession>
<reference evidence="1 2" key="1">
    <citation type="journal article" date="2011" name="Stand. Genomic Sci.">
        <title>High quality draft genome sequence of Segniliparus rugosus CDC 945(T)= (ATCC BAA-974(T)).</title>
        <authorList>
            <person name="Earl A.M."/>
            <person name="Desjardins C.A."/>
            <person name="Fitzgerald M.G."/>
            <person name="Arachchi H.M."/>
            <person name="Zeng Q."/>
            <person name="Mehta T."/>
            <person name="Griggs A."/>
            <person name="Birren B.W."/>
            <person name="Toney N.C."/>
            <person name="Carr J."/>
            <person name="Posey J."/>
            <person name="Butler W.R."/>
        </authorList>
    </citation>
    <scope>NUCLEOTIDE SEQUENCE [LARGE SCALE GENOMIC DNA]</scope>
    <source>
        <strain evidence="2">ATCC BAA-974 / DSM 45345 / CCUG 50838 / CIP 108380 / JCM 13579 / CDC 945</strain>
    </source>
</reference>
<dbReference type="PANTHER" id="PTHR46513">
    <property type="entry name" value="VITELLOGENIN RECEPTOR-LIKE PROTEIN-RELATED-RELATED"/>
    <property type="match status" value="1"/>
</dbReference>
<dbReference type="EMBL" id="ACZI02000003">
    <property type="protein sequence ID" value="EFV14264.1"/>
    <property type="molecule type" value="Genomic_DNA"/>
</dbReference>